<evidence type="ECO:0000313" key="2">
    <source>
        <dbReference type="EMBL" id="SDZ28646.1"/>
    </source>
</evidence>
<keyword evidence="3" id="KW-1185">Reference proteome</keyword>
<evidence type="ECO:0000256" key="1">
    <source>
        <dbReference type="SAM" id="MobiDB-lite"/>
    </source>
</evidence>
<dbReference type="RefSeq" id="WP_091560049.1">
    <property type="nucleotide sequence ID" value="NZ_FNPH01000009.1"/>
</dbReference>
<name>A0A1H3RSH7_9ACTN</name>
<gene>
    <name evidence="2" type="ORF">SAMN05444365_10947</name>
</gene>
<accession>A0A1H3RSH7</accession>
<proteinExistence type="predicted"/>
<evidence type="ECO:0000313" key="3">
    <source>
        <dbReference type="Proteomes" id="UP000242415"/>
    </source>
</evidence>
<dbReference type="AlphaFoldDB" id="A0A1H3RSH7"/>
<protein>
    <submittedName>
        <fullName evidence="2">Uncharacterized protein</fullName>
    </submittedName>
</protein>
<feature type="region of interest" description="Disordered" evidence="1">
    <location>
        <begin position="290"/>
        <end position="328"/>
    </location>
</feature>
<dbReference type="STRING" id="405436.SAMN05444365_10947"/>
<organism evidence="2 3">
    <name type="scientific">Micromonospora pattaloongensis</name>
    <dbReference type="NCBI Taxonomy" id="405436"/>
    <lineage>
        <taxon>Bacteria</taxon>
        <taxon>Bacillati</taxon>
        <taxon>Actinomycetota</taxon>
        <taxon>Actinomycetes</taxon>
        <taxon>Micromonosporales</taxon>
        <taxon>Micromonosporaceae</taxon>
        <taxon>Micromonospora</taxon>
    </lineage>
</organism>
<reference evidence="3" key="1">
    <citation type="submission" date="2016-10" db="EMBL/GenBank/DDBJ databases">
        <authorList>
            <person name="Varghese N."/>
            <person name="Submissions S."/>
        </authorList>
    </citation>
    <scope>NUCLEOTIDE SEQUENCE [LARGE SCALE GENOMIC DNA]</scope>
    <source>
        <strain evidence="3">DSM 45245</strain>
    </source>
</reference>
<dbReference type="EMBL" id="FNPH01000009">
    <property type="protein sequence ID" value="SDZ28646.1"/>
    <property type="molecule type" value="Genomic_DNA"/>
</dbReference>
<sequence length="328" mass="35605">MHRTTDVLRQATAIADGTFYAGYLRFPYRAGQRDRGERHQLGVLVPPGARRQSGEHDSAQTECLLLPVPDATLRIRLRFLQAQSRGVELADADGRYRPVPSAWVAGTRFAGWDEAVEREVDVALPVAELPRGVRRVPFTVPGGQETETLSARRPTARLVRRRWPISGALEVGAHRLDGPHGALRLRVEVHNDLPWRDYEAPRDAVLRRALLGTHVVLVVTAGRFLSMLDPPAWAGPAARDCVNVRAWPVLVGDPRRADAILSAPSALSDYPACAPRPLVAAEPPRGLVVAATTPAGETLRDRVDAAPPRGRDDCEPDRAGGAAGPAPE</sequence>
<dbReference type="Proteomes" id="UP000242415">
    <property type="component" value="Unassembled WGS sequence"/>
</dbReference>
<feature type="compositionally biased region" description="Basic and acidic residues" evidence="1">
    <location>
        <begin position="298"/>
        <end position="318"/>
    </location>
</feature>
<dbReference type="OrthoDB" id="264096at2"/>